<evidence type="ECO:0000259" key="1">
    <source>
        <dbReference type="Pfam" id="PF01637"/>
    </source>
</evidence>
<sequence>MKTPDNPFVLHTYHGKKYFCDREHDIEKLQEHIQNGRNVVLYAWRRLGKTALIQRFFDLLEEEGEHETIFVDFLACHSIDEAVQAIASSLYDRYGKLETGFSASLQKLLASIGATLSFSPLTGAPELSVGVRPPDSEPKSLTALGEFLRERKKKIVLCLDEFQQIAHFEEAKAEAVFRFWTQQFPDIRFIFSGSHRTMMVEMFASTSRPFYQSAQLMSLKPIPLDRYTDFIQGHFADAGKSISKEQIERIYNWARSQTYTIQLVCNYLYSRSTVVEDAEIEQVLVEILEQQQAVFANFPKILTHTQWRVLKAIAKAEPLHNPLSKDFLLKYRLGAASSVSTALKALQKSEMVVVDEGAYLVHEVLLARWMARL</sequence>
<proteinExistence type="predicted"/>
<evidence type="ECO:0000313" key="3">
    <source>
        <dbReference type="Proteomes" id="UP001201449"/>
    </source>
</evidence>
<keyword evidence="2" id="KW-0547">Nucleotide-binding</keyword>
<dbReference type="RefSeq" id="WP_234860541.1">
    <property type="nucleotide sequence ID" value="NZ_JAKEVZ010000003.1"/>
</dbReference>
<accession>A0ABS9BQW5</accession>
<dbReference type="PANTHER" id="PTHR34301">
    <property type="entry name" value="DNA-BINDING PROTEIN-RELATED"/>
    <property type="match status" value="1"/>
</dbReference>
<keyword evidence="2" id="KW-0067">ATP-binding</keyword>
<evidence type="ECO:0000313" key="2">
    <source>
        <dbReference type="EMBL" id="MCF1750438.1"/>
    </source>
</evidence>
<organism evidence="2 3">
    <name type="scientific">Mariniradius sediminis</name>
    <dbReference type="NCBI Taxonomy" id="2909237"/>
    <lineage>
        <taxon>Bacteria</taxon>
        <taxon>Pseudomonadati</taxon>
        <taxon>Bacteroidota</taxon>
        <taxon>Cytophagia</taxon>
        <taxon>Cytophagales</taxon>
        <taxon>Cyclobacteriaceae</taxon>
        <taxon>Mariniradius</taxon>
    </lineage>
</organism>
<dbReference type="SUPFAM" id="SSF52540">
    <property type="entry name" value="P-loop containing nucleoside triphosphate hydrolases"/>
    <property type="match status" value="1"/>
</dbReference>
<reference evidence="2 3" key="1">
    <citation type="submission" date="2022-01" db="EMBL/GenBank/DDBJ databases">
        <title>Mariniradius saccharolyticus sp. nov., isolated from sediment of a river.</title>
        <authorList>
            <person name="Liu H."/>
        </authorList>
    </citation>
    <scope>NUCLEOTIDE SEQUENCE [LARGE SCALE GENOMIC DNA]</scope>
    <source>
        <strain evidence="2 3">RY-2</strain>
    </source>
</reference>
<gene>
    <name evidence="2" type="ORF">L0U89_05085</name>
</gene>
<dbReference type="Gene3D" id="3.40.50.300">
    <property type="entry name" value="P-loop containing nucleotide triphosphate hydrolases"/>
    <property type="match status" value="1"/>
</dbReference>
<dbReference type="PANTHER" id="PTHR34301:SF8">
    <property type="entry name" value="ATPASE DOMAIN-CONTAINING PROTEIN"/>
    <property type="match status" value="1"/>
</dbReference>
<keyword evidence="3" id="KW-1185">Reference proteome</keyword>
<dbReference type="Proteomes" id="UP001201449">
    <property type="component" value="Unassembled WGS sequence"/>
</dbReference>
<comment type="caution">
    <text evidence="2">The sequence shown here is derived from an EMBL/GenBank/DDBJ whole genome shotgun (WGS) entry which is preliminary data.</text>
</comment>
<dbReference type="Pfam" id="PF01637">
    <property type="entry name" value="ATPase_2"/>
    <property type="match status" value="1"/>
</dbReference>
<name>A0ABS9BQW5_9BACT</name>
<dbReference type="InterPro" id="IPR027417">
    <property type="entry name" value="P-loop_NTPase"/>
</dbReference>
<protein>
    <submittedName>
        <fullName evidence="2">ATP-binding protein</fullName>
    </submittedName>
</protein>
<dbReference type="GO" id="GO:0005524">
    <property type="term" value="F:ATP binding"/>
    <property type="evidence" value="ECO:0007669"/>
    <property type="project" value="UniProtKB-KW"/>
</dbReference>
<dbReference type="InterPro" id="IPR011579">
    <property type="entry name" value="ATPase_dom"/>
</dbReference>
<feature type="domain" description="ATPase" evidence="1">
    <location>
        <begin position="19"/>
        <end position="261"/>
    </location>
</feature>
<dbReference type="EMBL" id="JAKEVZ010000003">
    <property type="protein sequence ID" value="MCF1750438.1"/>
    <property type="molecule type" value="Genomic_DNA"/>
</dbReference>